<name>A0A8H3TQE1_9TREE</name>
<evidence type="ECO:0000256" key="10">
    <source>
        <dbReference type="SAM" id="Phobius"/>
    </source>
</evidence>
<dbReference type="GO" id="GO:0005787">
    <property type="term" value="C:signal peptidase complex"/>
    <property type="evidence" value="ECO:0007669"/>
    <property type="project" value="UniProtKB-UniRule"/>
</dbReference>
<dbReference type="PANTHER" id="PTHR12804">
    <property type="entry name" value="MICROSOMAL SIGNAL PEPTIDASE 23 KD SUBUNIT SPC22/23"/>
    <property type="match status" value="1"/>
</dbReference>
<keyword evidence="5" id="KW-0735">Signal-anchor</keyword>
<evidence type="ECO:0000256" key="6">
    <source>
        <dbReference type="ARBA" id="ARBA00022989"/>
    </source>
</evidence>
<comment type="subcellular location">
    <subcellularLocation>
        <location evidence="1">Endoplasmic reticulum membrane</location>
        <topology evidence="1">Single-pass type II membrane protein</topology>
    </subcellularLocation>
</comment>
<protein>
    <recommendedName>
        <fullName evidence="9">Signal peptidase subunit 3</fullName>
    </recommendedName>
</protein>
<accession>A0A8H3TQE1</accession>
<evidence type="ECO:0000256" key="2">
    <source>
        <dbReference type="ARBA" id="ARBA00009289"/>
    </source>
</evidence>
<comment type="caution">
    <text evidence="11">The sequence shown here is derived from an EMBL/GenBank/DDBJ whole genome shotgun (WGS) entry which is preliminary data.</text>
</comment>
<evidence type="ECO:0000313" key="12">
    <source>
        <dbReference type="Proteomes" id="UP000620104"/>
    </source>
</evidence>
<dbReference type="GO" id="GO:0045047">
    <property type="term" value="P:protein targeting to ER"/>
    <property type="evidence" value="ECO:0007669"/>
    <property type="project" value="TreeGrafter"/>
</dbReference>
<evidence type="ECO:0000313" key="11">
    <source>
        <dbReference type="EMBL" id="GHJ84409.1"/>
    </source>
</evidence>
<keyword evidence="6 10" id="KW-1133">Transmembrane helix</keyword>
<keyword evidence="7 9" id="KW-0472">Membrane</keyword>
<evidence type="ECO:0000256" key="5">
    <source>
        <dbReference type="ARBA" id="ARBA00022968"/>
    </source>
</evidence>
<dbReference type="EMBL" id="BLZA01000007">
    <property type="protein sequence ID" value="GHJ84409.1"/>
    <property type="molecule type" value="Genomic_DNA"/>
</dbReference>
<comment type="function">
    <text evidence="8">Essential component of the signal peptidase complex (SPC) which catalyzes the cleavage of N-terminal signal sequences from nascent proteins as they are translocated into the lumen of the endoplasmic reticulum. Essential for the SPC catalytic activity, possibly by stabilizing and positioning the active center of the complex close to the lumenal surface. Essential for viability.</text>
</comment>
<dbReference type="OrthoDB" id="10261524at2759"/>
<keyword evidence="12" id="KW-1185">Reference proteome</keyword>
<dbReference type="Pfam" id="PF04573">
    <property type="entry name" value="SPC22"/>
    <property type="match status" value="1"/>
</dbReference>
<dbReference type="PANTHER" id="PTHR12804:SF0">
    <property type="entry name" value="SIGNAL PEPTIDASE COMPLEX SUBUNIT 3"/>
    <property type="match status" value="1"/>
</dbReference>
<dbReference type="Proteomes" id="UP000620104">
    <property type="component" value="Unassembled WGS sequence"/>
</dbReference>
<dbReference type="AlphaFoldDB" id="A0A8H3TQE1"/>
<evidence type="ECO:0000256" key="8">
    <source>
        <dbReference type="ARBA" id="ARBA00045670"/>
    </source>
</evidence>
<comment type="similarity">
    <text evidence="2 9">Belongs to the SPCS3 family.</text>
</comment>
<evidence type="ECO:0000256" key="9">
    <source>
        <dbReference type="PIRNR" id="PIRNR016089"/>
    </source>
</evidence>
<evidence type="ECO:0000256" key="1">
    <source>
        <dbReference type="ARBA" id="ARBA00004648"/>
    </source>
</evidence>
<sequence>MYSTLNRIQNVSSLATSVCLALLAVISVTSWMTIPTVTPGDIQINQFLIAPGSGFLHSKKDYAMLRFDMDADLSPLFRSWNTKQLYVSLTAEYNNTRDGSMNSVVIWDKIIPRTPPSSRQTKSRSKSKRSKPSFVEAYFPQSEFELPTLSSILARPGVPKAAKLSFKNARANHNWKGPSGSFKDIPTAQFTLRYDLMPYVGFLTPGVAGQARNPAFANTTTTNLTDRDFIVPKVKRGGIGS</sequence>
<reference evidence="11" key="1">
    <citation type="submission" date="2020-07" db="EMBL/GenBank/DDBJ databases">
        <title>Draft Genome Sequence of a Deep-Sea Yeast, Naganishia (Cryptococcus) liquefaciens strain N6.</title>
        <authorList>
            <person name="Han Y.W."/>
            <person name="Kajitani R."/>
            <person name="Morimoto H."/>
            <person name="Parhat M."/>
            <person name="Tsubouchi H."/>
            <person name="Bakenova O."/>
            <person name="Ogata M."/>
            <person name="Argunhan B."/>
            <person name="Aoki R."/>
            <person name="Kajiwara S."/>
            <person name="Itoh T."/>
            <person name="Iwasaki H."/>
        </authorList>
    </citation>
    <scope>NUCLEOTIDE SEQUENCE</scope>
    <source>
        <strain evidence="11">N6</strain>
    </source>
</reference>
<evidence type="ECO:0000256" key="7">
    <source>
        <dbReference type="ARBA" id="ARBA00023136"/>
    </source>
</evidence>
<dbReference type="GO" id="GO:0006465">
    <property type="term" value="P:signal peptide processing"/>
    <property type="evidence" value="ECO:0007669"/>
    <property type="project" value="UniProtKB-UniRule"/>
</dbReference>
<dbReference type="InterPro" id="IPR007653">
    <property type="entry name" value="SPC3"/>
</dbReference>
<dbReference type="PIRSF" id="PIRSF016089">
    <property type="entry name" value="SPC22"/>
    <property type="match status" value="1"/>
</dbReference>
<feature type="transmembrane region" description="Helical" evidence="10">
    <location>
        <begin position="12"/>
        <end position="34"/>
    </location>
</feature>
<organism evidence="11 12">
    <name type="scientific">Naganishia liquefaciens</name>
    <dbReference type="NCBI Taxonomy" id="104408"/>
    <lineage>
        <taxon>Eukaryota</taxon>
        <taxon>Fungi</taxon>
        <taxon>Dikarya</taxon>
        <taxon>Basidiomycota</taxon>
        <taxon>Agaricomycotina</taxon>
        <taxon>Tremellomycetes</taxon>
        <taxon>Filobasidiales</taxon>
        <taxon>Filobasidiaceae</taxon>
        <taxon>Naganishia</taxon>
    </lineage>
</organism>
<proteinExistence type="inferred from homology"/>
<keyword evidence="3 10" id="KW-0812">Transmembrane</keyword>
<evidence type="ECO:0000256" key="4">
    <source>
        <dbReference type="ARBA" id="ARBA00022824"/>
    </source>
</evidence>
<evidence type="ECO:0000256" key="3">
    <source>
        <dbReference type="ARBA" id="ARBA00022692"/>
    </source>
</evidence>
<gene>
    <name evidence="11" type="ORF">NliqN6_0811</name>
</gene>
<keyword evidence="4 9" id="KW-0256">Endoplasmic reticulum</keyword>